<dbReference type="InterPro" id="IPR041619">
    <property type="entry name" value="NAPRTase_C"/>
</dbReference>
<evidence type="ECO:0000256" key="3">
    <source>
        <dbReference type="ARBA" id="ARBA00013236"/>
    </source>
</evidence>
<evidence type="ECO:0000256" key="4">
    <source>
        <dbReference type="ARBA" id="ARBA00022553"/>
    </source>
</evidence>
<dbReference type="PIRSF" id="PIRSF000484">
    <property type="entry name" value="NAPRT"/>
    <property type="match status" value="1"/>
</dbReference>
<feature type="domain" description="Nicotinate phosphoribosyltransferase C-terminal" evidence="12">
    <location>
        <begin position="351"/>
        <end position="454"/>
    </location>
</feature>
<dbReference type="RefSeq" id="WP_128766763.1">
    <property type="nucleotide sequence ID" value="NZ_JBHUOO010000018.1"/>
</dbReference>
<dbReference type="Proteomes" id="UP000289859">
    <property type="component" value="Unassembled WGS sequence"/>
</dbReference>
<dbReference type="GO" id="GO:0034355">
    <property type="term" value="P:NAD+ biosynthetic process via the salvage pathway"/>
    <property type="evidence" value="ECO:0007669"/>
    <property type="project" value="TreeGrafter"/>
</dbReference>
<dbReference type="InterPro" id="IPR036068">
    <property type="entry name" value="Nicotinate_pribotase-like_C"/>
</dbReference>
<dbReference type="CDD" id="cd01570">
    <property type="entry name" value="NAPRTase_A"/>
    <property type="match status" value="1"/>
</dbReference>
<evidence type="ECO:0000256" key="1">
    <source>
        <dbReference type="ARBA" id="ARBA00004952"/>
    </source>
</evidence>
<dbReference type="SUPFAM" id="SSF51690">
    <property type="entry name" value="Nicotinate/Quinolinate PRTase C-terminal domain-like"/>
    <property type="match status" value="1"/>
</dbReference>
<evidence type="ECO:0000256" key="5">
    <source>
        <dbReference type="ARBA" id="ARBA00022598"/>
    </source>
</evidence>
<dbReference type="InterPro" id="IPR041525">
    <property type="entry name" value="N/Namide_PRibTrfase"/>
</dbReference>
<evidence type="ECO:0000259" key="10">
    <source>
        <dbReference type="Pfam" id="PF04095"/>
    </source>
</evidence>
<protein>
    <recommendedName>
        <fullName evidence="3 9">Nicotinate phosphoribosyltransferase</fullName>
        <ecNumber evidence="3 9">6.3.4.21</ecNumber>
    </recommendedName>
</protein>
<evidence type="ECO:0000259" key="12">
    <source>
        <dbReference type="Pfam" id="PF17956"/>
    </source>
</evidence>
<evidence type="ECO:0000256" key="2">
    <source>
        <dbReference type="ARBA" id="ARBA00010897"/>
    </source>
</evidence>
<dbReference type="Pfam" id="PF17767">
    <property type="entry name" value="NAPRTase_N"/>
    <property type="match status" value="1"/>
</dbReference>
<keyword evidence="13" id="KW-0328">Glycosyltransferase</keyword>
<dbReference type="Gene3D" id="3.20.20.70">
    <property type="entry name" value="Aldolase class I"/>
    <property type="match status" value="1"/>
</dbReference>
<accession>A0A4Q0NTT9</accession>
<comment type="similarity">
    <text evidence="2 9">Belongs to the NAPRTase family.</text>
</comment>
<feature type="domain" description="Nicotinate/nicotinamide phosphoribosyltransferase" evidence="10">
    <location>
        <begin position="150"/>
        <end position="318"/>
    </location>
</feature>
<dbReference type="NCBIfam" id="NF006695">
    <property type="entry name" value="PRK09243.1-2"/>
    <property type="match status" value="1"/>
</dbReference>
<proteinExistence type="inferred from homology"/>
<dbReference type="EMBL" id="QOVK01000022">
    <property type="protein sequence ID" value="RXG14737.1"/>
    <property type="molecule type" value="Genomic_DNA"/>
</dbReference>
<comment type="caution">
    <text evidence="13">The sequence shown here is derived from an EMBL/GenBank/DDBJ whole genome shotgun (WGS) entry which is preliminary data.</text>
</comment>
<evidence type="ECO:0000256" key="7">
    <source>
        <dbReference type="ARBA" id="ARBA00022679"/>
    </source>
</evidence>
<dbReference type="GO" id="GO:0004516">
    <property type="term" value="F:nicotinate phosphoribosyltransferase activity"/>
    <property type="evidence" value="ECO:0007669"/>
    <property type="project" value="UniProtKB-UniRule"/>
</dbReference>
<evidence type="ECO:0000313" key="14">
    <source>
        <dbReference type="Proteomes" id="UP000289859"/>
    </source>
</evidence>
<gene>
    <name evidence="13" type="ORF">DSM02_3508</name>
</gene>
<comment type="pathway">
    <text evidence="1 9">Cofactor biosynthesis; NAD(+) biosynthesis; nicotinate D-ribonucleotide from nicotinate: step 1/1.</text>
</comment>
<evidence type="ECO:0000256" key="9">
    <source>
        <dbReference type="RuleBase" id="RU365100"/>
    </source>
</evidence>
<dbReference type="NCBIfam" id="TIGR01513">
    <property type="entry name" value="NAPRTase_put"/>
    <property type="match status" value="1"/>
</dbReference>
<comment type="catalytic activity">
    <reaction evidence="8 9">
        <text>5-phospho-alpha-D-ribose 1-diphosphate + nicotinate + ATP + H2O = nicotinate beta-D-ribonucleotide + ADP + phosphate + diphosphate</text>
        <dbReference type="Rhea" id="RHEA:36163"/>
        <dbReference type="ChEBI" id="CHEBI:15377"/>
        <dbReference type="ChEBI" id="CHEBI:30616"/>
        <dbReference type="ChEBI" id="CHEBI:32544"/>
        <dbReference type="ChEBI" id="CHEBI:33019"/>
        <dbReference type="ChEBI" id="CHEBI:43474"/>
        <dbReference type="ChEBI" id="CHEBI:57502"/>
        <dbReference type="ChEBI" id="CHEBI:58017"/>
        <dbReference type="ChEBI" id="CHEBI:456216"/>
        <dbReference type="EC" id="6.3.4.21"/>
    </reaction>
</comment>
<keyword evidence="14" id="KW-1185">Reference proteome</keyword>
<dbReference type="EC" id="6.3.4.21" evidence="3 9"/>
<dbReference type="Pfam" id="PF17956">
    <property type="entry name" value="NAPRTase_C"/>
    <property type="match status" value="1"/>
</dbReference>
<dbReference type="GO" id="GO:0047280">
    <property type="term" value="F:nicotinamide phosphoribosyltransferase activity"/>
    <property type="evidence" value="ECO:0007669"/>
    <property type="project" value="UniProtKB-ARBA"/>
</dbReference>
<dbReference type="InterPro" id="IPR007229">
    <property type="entry name" value="Nic_PRibTrfase-Fam"/>
</dbReference>
<name>A0A4Q0NTT9_9FLAO</name>
<comment type="PTM">
    <text evidence="9">Transiently phosphorylated on a His residue during the reaction cycle. Phosphorylation strongly increases the affinity for substrates and increases the rate of nicotinate D-ribonucleotide production. Dephosphorylation regenerates the low-affinity form of the enzyme, leading to product release.</text>
</comment>
<keyword evidence="7 9" id="KW-0808">Transferase</keyword>
<dbReference type="PANTHER" id="PTHR11098:SF1">
    <property type="entry name" value="NICOTINATE PHOSPHORIBOSYLTRANSFERASE"/>
    <property type="match status" value="1"/>
</dbReference>
<comment type="function">
    <text evidence="9">Catalyzes the first step in the biosynthesis of NAD from nicotinic acid, the ATP-dependent synthesis of beta-nicotinate D-ribonucleotide from nicotinate and 5-phospho-D-ribose 1-phosphate.</text>
</comment>
<evidence type="ECO:0000259" key="11">
    <source>
        <dbReference type="Pfam" id="PF17767"/>
    </source>
</evidence>
<dbReference type="InterPro" id="IPR006405">
    <property type="entry name" value="Nic_PRibTrfase_pncB"/>
</dbReference>
<keyword evidence="4" id="KW-0597">Phosphoprotein</keyword>
<keyword evidence="6 9" id="KW-0662">Pyridine nucleotide biosynthesis</keyword>
<dbReference type="UniPathway" id="UPA00253">
    <property type="reaction ID" value="UER00457"/>
</dbReference>
<dbReference type="Gene3D" id="3.20.140.10">
    <property type="entry name" value="nicotinate phosphoribosyltransferase"/>
    <property type="match status" value="1"/>
</dbReference>
<evidence type="ECO:0000256" key="8">
    <source>
        <dbReference type="ARBA" id="ARBA00048668"/>
    </source>
</evidence>
<dbReference type="AlphaFoldDB" id="A0A4Q0NTT9"/>
<keyword evidence="5 9" id="KW-0436">Ligase</keyword>
<dbReference type="GO" id="GO:0005829">
    <property type="term" value="C:cytosol"/>
    <property type="evidence" value="ECO:0007669"/>
    <property type="project" value="TreeGrafter"/>
</dbReference>
<dbReference type="NCBIfam" id="NF009131">
    <property type="entry name" value="PRK12484.1"/>
    <property type="match status" value="1"/>
</dbReference>
<dbReference type="SUPFAM" id="SSF54675">
    <property type="entry name" value="Nicotinate/Quinolinate PRTase N-terminal domain-like"/>
    <property type="match status" value="1"/>
</dbReference>
<dbReference type="PANTHER" id="PTHR11098">
    <property type="entry name" value="NICOTINATE PHOSPHORIBOSYLTRANSFERASE"/>
    <property type="match status" value="1"/>
</dbReference>
<reference evidence="13 14" key="1">
    <citation type="submission" date="2018-07" db="EMBL/GenBank/DDBJ databases">
        <title>Leeuwenhoekiella genomics.</title>
        <authorList>
            <person name="Tahon G."/>
            <person name="Willems A."/>
        </authorList>
    </citation>
    <scope>NUCLEOTIDE SEQUENCE [LARGE SCALE GENOMIC DNA]</scope>
    <source>
        <strain evidence="13 14">LMG 29608</strain>
    </source>
</reference>
<evidence type="ECO:0000313" key="13">
    <source>
        <dbReference type="EMBL" id="RXG14737.1"/>
    </source>
</evidence>
<feature type="domain" description="Nicotinate phosphoribosyltransferase N-terminal" evidence="11">
    <location>
        <begin position="9"/>
        <end position="129"/>
    </location>
</feature>
<sequence>MFQFTATYTDLYQLSMAQVYFNKNQNQQAVFDYFFRKLPFKGGYAIFAGLEEILSILEDLRFSEEDIEYLKQHDFEPKFLNYLKDFRFRGTINSVAEGEVVFPTAPILQVEANLIEAQIIETILLNTLNFQTLIATKASRIRNVAGDKTLLDFGLRRAQGPGGYYATRAAMVGGFNGSSNVITGRDYNISISGTMAHAFVQSYDDELVAFRDFAENRPKNCVLLVDTYNTLKSGMPNAITVAKEMESRGQKLLAIRLDSGDLAYLSKQCRKMLDAAGLDYVKIAASNQLDEYVIQSLQNQNAPIDIYGVGTNLVIGKPDGALDGVYKLSFANNKPRIKISESISKVTLPHKKQVYRIFNEDGQQIGADAIGLADEWHLNRMHHPVEPFKNLVIATLKQEALLKPVMQNGKRNHPKKSIEEIANFSKQQLALLPDEYKRFDNPHIYKVGISDRLKEERDRLIAEHKN</sequence>
<dbReference type="InterPro" id="IPR040727">
    <property type="entry name" value="NAPRTase_N"/>
</dbReference>
<dbReference type="OrthoDB" id="9770610at2"/>
<dbReference type="FunFam" id="3.20.20.70:FF:000076">
    <property type="entry name" value="Nicotinate phosphoribosyltransferase"/>
    <property type="match status" value="1"/>
</dbReference>
<organism evidence="13 14">
    <name type="scientific">Leeuwenhoekiella polynyae</name>
    <dbReference type="NCBI Taxonomy" id="1550906"/>
    <lineage>
        <taxon>Bacteria</taxon>
        <taxon>Pseudomonadati</taxon>
        <taxon>Bacteroidota</taxon>
        <taxon>Flavobacteriia</taxon>
        <taxon>Flavobacteriales</taxon>
        <taxon>Flavobacteriaceae</taxon>
        <taxon>Leeuwenhoekiella</taxon>
    </lineage>
</organism>
<dbReference type="InterPro" id="IPR013785">
    <property type="entry name" value="Aldolase_TIM"/>
</dbReference>
<dbReference type="Pfam" id="PF04095">
    <property type="entry name" value="NAPRTase"/>
    <property type="match status" value="1"/>
</dbReference>
<evidence type="ECO:0000256" key="6">
    <source>
        <dbReference type="ARBA" id="ARBA00022642"/>
    </source>
</evidence>